<proteinExistence type="predicted"/>
<gene>
    <name evidence="1" type="ORF">GGI25_002773</name>
</gene>
<dbReference type="InterPro" id="IPR022036">
    <property type="entry name" value="DUF3605"/>
</dbReference>
<dbReference type="PANTHER" id="PTHR35020:SF2">
    <property type="entry name" value="N-ACETYLGLUCOSAMINE-INDUCED PROTEIN 1"/>
    <property type="match status" value="1"/>
</dbReference>
<protein>
    <submittedName>
        <fullName evidence="1">Uncharacterized protein</fullName>
    </submittedName>
</protein>
<dbReference type="PANTHER" id="PTHR35020">
    <property type="entry name" value="N-ACETYLGLUCOSAMINE-INDUCED PROTEIN 1"/>
    <property type="match status" value="1"/>
</dbReference>
<dbReference type="Proteomes" id="UP001151518">
    <property type="component" value="Unassembled WGS sequence"/>
</dbReference>
<reference evidence="1" key="1">
    <citation type="submission" date="2022-07" db="EMBL/GenBank/DDBJ databases">
        <title>Phylogenomic reconstructions and comparative analyses of Kickxellomycotina fungi.</title>
        <authorList>
            <person name="Reynolds N.K."/>
            <person name="Stajich J.E."/>
            <person name="Barry K."/>
            <person name="Grigoriev I.V."/>
            <person name="Crous P."/>
            <person name="Smith M.E."/>
        </authorList>
    </citation>
    <scope>NUCLEOTIDE SEQUENCE</scope>
    <source>
        <strain evidence="1">NRRL 3115</strain>
    </source>
</reference>
<name>A0A9W8KY83_9FUNG</name>
<accession>A0A9W8KY83</accession>
<dbReference type="AlphaFoldDB" id="A0A9W8KY83"/>
<evidence type="ECO:0000313" key="1">
    <source>
        <dbReference type="EMBL" id="KAJ2677983.1"/>
    </source>
</evidence>
<dbReference type="OrthoDB" id="498286at2759"/>
<sequence>MSENIIKAKIPTVPLSSPATSQPSGAVLEVPTAAFSVESQSTEPEGKKAGLLTLPESPMSHAVGGRSGISHPIAWARFKQLIDSGNLVPLGRSHETQACYEEYIARAKHQHGSVAAYLSATALRGFEPTADDGPLAKNDFFFYANEFPYHLEDGVEHWVMWCRKRLVPGFEAPDAAISAIRSRFGDVECRYFVNPVKNQSVPQLSHAHVFIKRL</sequence>
<comment type="caution">
    <text evidence="1">The sequence shown here is derived from an EMBL/GenBank/DDBJ whole genome shotgun (WGS) entry which is preliminary data.</text>
</comment>
<dbReference type="EMBL" id="JANBTW010000026">
    <property type="protein sequence ID" value="KAJ2677983.1"/>
    <property type="molecule type" value="Genomic_DNA"/>
</dbReference>
<dbReference type="Pfam" id="PF12239">
    <property type="entry name" value="DUF3605"/>
    <property type="match status" value="1"/>
</dbReference>
<organism evidence="1 2">
    <name type="scientific">Coemansia spiralis</name>
    <dbReference type="NCBI Taxonomy" id="417178"/>
    <lineage>
        <taxon>Eukaryota</taxon>
        <taxon>Fungi</taxon>
        <taxon>Fungi incertae sedis</taxon>
        <taxon>Zoopagomycota</taxon>
        <taxon>Kickxellomycotina</taxon>
        <taxon>Kickxellomycetes</taxon>
        <taxon>Kickxellales</taxon>
        <taxon>Kickxellaceae</taxon>
        <taxon>Coemansia</taxon>
    </lineage>
</organism>
<dbReference type="GO" id="GO:0005737">
    <property type="term" value="C:cytoplasm"/>
    <property type="evidence" value="ECO:0007669"/>
    <property type="project" value="TreeGrafter"/>
</dbReference>
<dbReference type="GO" id="GO:0006044">
    <property type="term" value="P:N-acetylglucosamine metabolic process"/>
    <property type="evidence" value="ECO:0007669"/>
    <property type="project" value="TreeGrafter"/>
</dbReference>
<evidence type="ECO:0000313" key="2">
    <source>
        <dbReference type="Proteomes" id="UP001151518"/>
    </source>
</evidence>